<dbReference type="GO" id="GO:0016788">
    <property type="term" value="F:hydrolase activity, acting on ester bonds"/>
    <property type="evidence" value="ECO:0007669"/>
    <property type="project" value="InterPro"/>
</dbReference>
<dbReference type="InterPro" id="IPR055438">
    <property type="entry name" value="AstE_AspA_cat"/>
</dbReference>
<dbReference type="STRING" id="665118.SAMN02983003_0008"/>
<dbReference type="EMBL" id="FPKU01000001">
    <property type="protein sequence ID" value="SFZ80572.1"/>
    <property type="molecule type" value="Genomic_DNA"/>
</dbReference>
<dbReference type="GO" id="GO:0016811">
    <property type="term" value="F:hydrolase activity, acting on carbon-nitrogen (but not peptide) bonds, in linear amides"/>
    <property type="evidence" value="ECO:0007669"/>
    <property type="project" value="InterPro"/>
</dbReference>
<dbReference type="PANTHER" id="PTHR37326">
    <property type="entry name" value="BLL3975 PROTEIN"/>
    <property type="match status" value="1"/>
</dbReference>
<proteinExistence type="predicted"/>
<keyword evidence="7" id="KW-1185">Reference proteome</keyword>
<evidence type="ECO:0000256" key="2">
    <source>
        <dbReference type="ARBA" id="ARBA00022723"/>
    </source>
</evidence>
<dbReference type="InterPro" id="IPR043795">
    <property type="entry name" value="N-alpha-Ac-DABA-like"/>
</dbReference>
<name>A0A1K2HS66_9HYPH</name>
<dbReference type="Pfam" id="PF24827">
    <property type="entry name" value="AstE_AspA_cat"/>
    <property type="match status" value="1"/>
</dbReference>
<keyword evidence="2" id="KW-0479">Metal-binding</keyword>
<dbReference type="RefSeq" id="WP_072338395.1">
    <property type="nucleotide sequence ID" value="NZ_FPKU01000001.1"/>
</dbReference>
<gene>
    <name evidence="6" type="ORF">SAMN02983003_0008</name>
</gene>
<dbReference type="Gene3D" id="3.40.630.10">
    <property type="entry name" value="Zn peptidases"/>
    <property type="match status" value="1"/>
</dbReference>
<keyword evidence="4" id="KW-0862">Zinc</keyword>
<dbReference type="PIRSF" id="PIRSF039012">
    <property type="entry name" value="ASP"/>
    <property type="match status" value="1"/>
</dbReference>
<dbReference type="InterPro" id="IPR053138">
    <property type="entry name" value="N-alpha-Ac-DABA_deacetylase"/>
</dbReference>
<dbReference type="OrthoDB" id="9782876at2"/>
<evidence type="ECO:0000313" key="6">
    <source>
        <dbReference type="EMBL" id="SFZ80572.1"/>
    </source>
</evidence>
<dbReference type="PANTHER" id="PTHR37326:SF1">
    <property type="entry name" value="BLL3975 PROTEIN"/>
    <property type="match status" value="1"/>
</dbReference>
<evidence type="ECO:0000256" key="4">
    <source>
        <dbReference type="ARBA" id="ARBA00022833"/>
    </source>
</evidence>
<evidence type="ECO:0000259" key="5">
    <source>
        <dbReference type="Pfam" id="PF24827"/>
    </source>
</evidence>
<reference evidence="6 7" key="1">
    <citation type="submission" date="2016-11" db="EMBL/GenBank/DDBJ databases">
        <authorList>
            <person name="Jaros S."/>
            <person name="Januszkiewicz K."/>
            <person name="Wedrychowicz H."/>
        </authorList>
    </citation>
    <scope>NUCLEOTIDE SEQUENCE [LARGE SCALE GENOMIC DNA]</scope>
    <source>
        <strain evidence="6 7">ATCC 23634</strain>
    </source>
</reference>
<evidence type="ECO:0000313" key="7">
    <source>
        <dbReference type="Proteomes" id="UP000183447"/>
    </source>
</evidence>
<comment type="cofactor">
    <cofactor evidence="1">
        <name>Zn(2+)</name>
        <dbReference type="ChEBI" id="CHEBI:29105"/>
    </cofactor>
</comment>
<accession>A0A1K2HS66</accession>
<dbReference type="AlphaFoldDB" id="A0A1K2HS66"/>
<feature type="domain" description="Succinylglutamate desuccinylase/Aspartoacylase catalytic" evidence="5">
    <location>
        <begin position="28"/>
        <end position="211"/>
    </location>
</feature>
<dbReference type="SUPFAM" id="SSF53187">
    <property type="entry name" value="Zn-dependent exopeptidases"/>
    <property type="match status" value="1"/>
</dbReference>
<protein>
    <recommendedName>
        <fullName evidence="5">Succinylglutamate desuccinylase/Aspartoacylase catalytic domain-containing protein</fullName>
    </recommendedName>
</protein>
<evidence type="ECO:0000256" key="1">
    <source>
        <dbReference type="ARBA" id="ARBA00001947"/>
    </source>
</evidence>
<dbReference type="GO" id="GO:0046872">
    <property type="term" value="F:metal ion binding"/>
    <property type="evidence" value="ECO:0007669"/>
    <property type="project" value="UniProtKB-KW"/>
</dbReference>
<sequence length="309" mass="31733">MSNITQREHSIAGFAHSISVFTVEGARPGPALALLGGVHGDELEGPVALSRLLAGLDPASLTGRLIVVPVCNPDAVAAGTRISRADAGNLARSFPGDSEGKPTERLAALLAAEVIAKANALVDLHSGGVALASAFFAGYGDTGPMAAEARAMAEAFGAPVIWRHGEPASGRTLSEAYARGIPSIYVEANGGTFPDETVIEAYREGALRVMARLGHIAAAPPAPAVEPLRLVGHGNLDAAIMAPASGFLDCRAAPLQQLAAGEAAATITGLDGRVLAYIAPEIAGRVVFARRSRWVEKGEIVLAMAQDDR</sequence>
<organism evidence="6 7">
    <name type="scientific">Devosia enhydra</name>
    <dbReference type="NCBI Taxonomy" id="665118"/>
    <lineage>
        <taxon>Bacteria</taxon>
        <taxon>Pseudomonadati</taxon>
        <taxon>Pseudomonadota</taxon>
        <taxon>Alphaproteobacteria</taxon>
        <taxon>Hyphomicrobiales</taxon>
        <taxon>Devosiaceae</taxon>
        <taxon>Devosia</taxon>
    </lineage>
</organism>
<keyword evidence="3" id="KW-0378">Hydrolase</keyword>
<dbReference type="Proteomes" id="UP000183447">
    <property type="component" value="Unassembled WGS sequence"/>
</dbReference>
<evidence type="ECO:0000256" key="3">
    <source>
        <dbReference type="ARBA" id="ARBA00022801"/>
    </source>
</evidence>